<dbReference type="AlphaFoldDB" id="A0A7Y0Q6A9"/>
<feature type="domain" description="Cell wall-active antibiotics response LiaF-like C-terminal" evidence="1">
    <location>
        <begin position="99"/>
        <end position="164"/>
    </location>
</feature>
<reference evidence="2 3" key="1">
    <citation type="submission" date="2020-04" db="EMBL/GenBank/DDBJ databases">
        <title>Thalassotalea sp. M1531, isolated from the surface of marine red alga.</title>
        <authorList>
            <person name="Pang L."/>
            <person name="Lu D.-C."/>
        </authorList>
    </citation>
    <scope>NUCLEOTIDE SEQUENCE [LARGE SCALE GENOMIC DNA]</scope>
    <source>
        <strain evidence="2 3">M1531</strain>
    </source>
</reference>
<dbReference type="Pfam" id="PF09922">
    <property type="entry name" value="LiaF-like_C"/>
    <property type="match status" value="1"/>
</dbReference>
<organism evidence="2 3">
    <name type="scientific">Thalassotalea algicola</name>
    <dbReference type="NCBI Taxonomy" id="2716224"/>
    <lineage>
        <taxon>Bacteria</taxon>
        <taxon>Pseudomonadati</taxon>
        <taxon>Pseudomonadota</taxon>
        <taxon>Gammaproteobacteria</taxon>
        <taxon>Alteromonadales</taxon>
        <taxon>Colwelliaceae</taxon>
        <taxon>Thalassotalea</taxon>
    </lineage>
</organism>
<evidence type="ECO:0000313" key="3">
    <source>
        <dbReference type="Proteomes" id="UP000568664"/>
    </source>
</evidence>
<name>A0A7Y0Q6A9_9GAMM</name>
<proteinExistence type="predicted"/>
<gene>
    <name evidence="2" type="ORF">HII17_06390</name>
</gene>
<evidence type="ECO:0000313" key="2">
    <source>
        <dbReference type="EMBL" id="NMP31188.1"/>
    </source>
</evidence>
<accession>A0A7Y0Q6A9</accession>
<dbReference type="RefSeq" id="WP_169074519.1">
    <property type="nucleotide sequence ID" value="NZ_JABBXH010000002.1"/>
</dbReference>
<protein>
    <submittedName>
        <fullName evidence="2">Cell wall-active antibiotics response protein</fullName>
    </submittedName>
</protein>
<dbReference type="EMBL" id="JABBXH010000002">
    <property type="protein sequence ID" value="NMP31188.1"/>
    <property type="molecule type" value="Genomic_DNA"/>
</dbReference>
<dbReference type="InterPro" id="IPR024425">
    <property type="entry name" value="LiaF-like_C"/>
</dbReference>
<evidence type="ECO:0000259" key="1">
    <source>
        <dbReference type="Pfam" id="PF09922"/>
    </source>
</evidence>
<keyword evidence="3" id="KW-1185">Reference proteome</keyword>
<dbReference type="PANTHER" id="PTHR40763:SF5">
    <property type="entry name" value="MEMBRANE PROTEIN"/>
    <property type="match status" value="1"/>
</dbReference>
<dbReference type="Proteomes" id="UP000568664">
    <property type="component" value="Unassembled WGS sequence"/>
</dbReference>
<dbReference type="PANTHER" id="PTHR40763">
    <property type="entry name" value="MEMBRANE PROTEIN-RELATED"/>
    <property type="match status" value="1"/>
</dbReference>
<sequence>MPVTIEDRPTQAVRDEVVDKLIMNYSHGHLSYEAFERRLDIAMESQDNIEIAKQAEDLDLVVDKAYVESKKKSMFYTSEGADSEDRDTLVHIFSGSERKGVWKVAKEIRVFSIFSGAEIDFSEALFGHKTTTIKVFSLFSGDDIYVPENINVVSKVFCIFGGVENKAPCLADQNSPTLVIEGFAIFSGIDIKIKQSLKERFVAFADNLKKMFN</sequence>
<comment type="caution">
    <text evidence="2">The sequence shown here is derived from an EMBL/GenBank/DDBJ whole genome shotgun (WGS) entry which is preliminary data.</text>
</comment>